<dbReference type="AlphaFoldDB" id="A0A5M3WTJ4"/>
<organism evidence="2 3">
    <name type="scientific">Acrocarpospora macrocephala</name>
    <dbReference type="NCBI Taxonomy" id="150177"/>
    <lineage>
        <taxon>Bacteria</taxon>
        <taxon>Bacillati</taxon>
        <taxon>Actinomycetota</taxon>
        <taxon>Actinomycetes</taxon>
        <taxon>Streptosporangiales</taxon>
        <taxon>Streptosporangiaceae</taxon>
        <taxon>Acrocarpospora</taxon>
    </lineage>
</organism>
<comment type="caution">
    <text evidence="2">The sequence shown here is derived from an EMBL/GenBank/DDBJ whole genome shotgun (WGS) entry which is preliminary data.</text>
</comment>
<name>A0A5M3WTJ4_9ACTN</name>
<dbReference type="EMBL" id="BLAE01000034">
    <property type="protein sequence ID" value="GES11990.1"/>
    <property type="molecule type" value="Genomic_DNA"/>
</dbReference>
<sequence length="142" mass="14652">MVTGVRVEAVGTERVRVVGFGTSEGTGSWVSGTTSTISSTSRAPRTLESRLGGESGTLNVEMGLDLVSLRGGESGTKKGNPSEGEETGVLPVVEVRRSLTTGGREVLVDLSSVVVRTVEERTNCSLGRVGPSRRGSSGNSSI</sequence>
<dbReference type="Proteomes" id="UP000331127">
    <property type="component" value="Unassembled WGS sequence"/>
</dbReference>
<feature type="region of interest" description="Disordered" evidence="1">
    <location>
        <begin position="27"/>
        <end position="55"/>
    </location>
</feature>
<gene>
    <name evidence="2" type="ORF">Amac_055870</name>
</gene>
<proteinExistence type="predicted"/>
<reference evidence="2 3" key="1">
    <citation type="submission" date="2019-10" db="EMBL/GenBank/DDBJ databases">
        <title>Whole genome shotgun sequence of Acrocarpospora macrocephala NBRC 16266.</title>
        <authorList>
            <person name="Ichikawa N."/>
            <person name="Kimura A."/>
            <person name="Kitahashi Y."/>
            <person name="Komaki H."/>
            <person name="Oguchi A."/>
        </authorList>
    </citation>
    <scope>NUCLEOTIDE SEQUENCE [LARGE SCALE GENOMIC DNA]</scope>
    <source>
        <strain evidence="2 3">NBRC 16266</strain>
    </source>
</reference>
<evidence type="ECO:0000313" key="3">
    <source>
        <dbReference type="Proteomes" id="UP000331127"/>
    </source>
</evidence>
<evidence type="ECO:0000313" key="2">
    <source>
        <dbReference type="EMBL" id="GES11990.1"/>
    </source>
</evidence>
<evidence type="ECO:0000256" key="1">
    <source>
        <dbReference type="SAM" id="MobiDB-lite"/>
    </source>
</evidence>
<protein>
    <submittedName>
        <fullName evidence="2">Uncharacterized protein</fullName>
    </submittedName>
</protein>
<feature type="compositionally biased region" description="Low complexity" evidence="1">
    <location>
        <begin position="27"/>
        <end position="41"/>
    </location>
</feature>
<accession>A0A5M3WTJ4</accession>
<keyword evidence="3" id="KW-1185">Reference proteome</keyword>